<dbReference type="InterPro" id="IPR007349">
    <property type="entry name" value="DUF418"/>
</dbReference>
<dbReference type="RefSeq" id="WP_238977737.1">
    <property type="nucleotide sequence ID" value="NZ_JABFUC010000009.1"/>
</dbReference>
<keyword evidence="1" id="KW-0472">Membrane</keyword>
<evidence type="ECO:0000256" key="1">
    <source>
        <dbReference type="SAM" id="Phobius"/>
    </source>
</evidence>
<dbReference type="EMBL" id="JABFUC010000009">
    <property type="protein sequence ID" value="MCG6658592.1"/>
    <property type="molecule type" value="Genomic_DNA"/>
</dbReference>
<gene>
    <name evidence="3" type="ORF">HOP52_12600</name>
</gene>
<dbReference type="Pfam" id="PF04235">
    <property type="entry name" value="DUF418"/>
    <property type="match status" value="1"/>
</dbReference>
<sequence length="395" mass="43746">MLRGAAILGILVMNIQAFAMVTAAYVNPTYAGPIGLAEWWVWSLGQVAFASKFLAIFSALFGAGVVLMAERAEAAGVAPWRRHRRRMALLALIGLAHAYLIWFGDILFTLALVGLLAFVFRRWSTPRLLRAAAWLYAVPVLWGLLMTWLMHAMPEAGYRDLVASVWQPSAEQLAAEQGAYRGSWRAQMAQRVPDALQMQLLVVPLEEGWRILAMMLAGMAAYRSGLLTGAWSAARYRRTALLGAGLGLPLAAAGQLFHHATGWEMRTSLYLGGLFNHLATPLVATAWVCALIWLLKRGTCPGLMGRLRWLGQGALSGYLLTSLLCTALFYGHGLGLFGRLDRVEQLAVVVLVWALLLGLAPAWFRRFRMGPVEWLWRWGTYGRRSPLRRQAASRD</sequence>
<feature type="transmembrane region" description="Helical" evidence="1">
    <location>
        <begin position="47"/>
        <end position="69"/>
    </location>
</feature>
<evidence type="ECO:0000259" key="2">
    <source>
        <dbReference type="Pfam" id="PF04235"/>
    </source>
</evidence>
<name>A0ABS9PA02_9GAMM</name>
<accession>A0ABS9PA02</accession>
<dbReference type="PANTHER" id="PTHR30590">
    <property type="entry name" value="INNER MEMBRANE PROTEIN"/>
    <property type="match status" value="1"/>
</dbReference>
<feature type="transmembrane region" description="Helical" evidence="1">
    <location>
        <begin position="315"/>
        <end position="334"/>
    </location>
</feature>
<feature type="transmembrane region" description="Helical" evidence="1">
    <location>
        <begin position="89"/>
        <end position="119"/>
    </location>
</feature>
<evidence type="ECO:0000313" key="3">
    <source>
        <dbReference type="EMBL" id="MCG6658592.1"/>
    </source>
</evidence>
<feature type="domain" description="DUF418" evidence="2">
    <location>
        <begin position="221"/>
        <end position="382"/>
    </location>
</feature>
<keyword evidence="1" id="KW-1133">Transmembrane helix</keyword>
<dbReference type="PANTHER" id="PTHR30590:SF2">
    <property type="entry name" value="INNER MEMBRANE PROTEIN"/>
    <property type="match status" value="1"/>
</dbReference>
<organism evidence="3 4">
    <name type="scientific">Billgrantia campisalis</name>
    <dbReference type="NCBI Taxonomy" id="74661"/>
    <lineage>
        <taxon>Bacteria</taxon>
        <taxon>Pseudomonadati</taxon>
        <taxon>Pseudomonadota</taxon>
        <taxon>Gammaproteobacteria</taxon>
        <taxon>Oceanospirillales</taxon>
        <taxon>Halomonadaceae</taxon>
        <taxon>Billgrantia</taxon>
    </lineage>
</organism>
<feature type="transmembrane region" description="Helical" evidence="1">
    <location>
        <begin position="240"/>
        <end position="258"/>
    </location>
</feature>
<feature type="transmembrane region" description="Helical" evidence="1">
    <location>
        <begin position="131"/>
        <end position="150"/>
    </location>
</feature>
<evidence type="ECO:0000313" key="4">
    <source>
        <dbReference type="Proteomes" id="UP000814385"/>
    </source>
</evidence>
<dbReference type="Proteomes" id="UP000814385">
    <property type="component" value="Unassembled WGS sequence"/>
</dbReference>
<keyword evidence="1" id="KW-0812">Transmembrane</keyword>
<comment type="caution">
    <text evidence="3">The sequence shown here is derived from an EMBL/GenBank/DDBJ whole genome shotgun (WGS) entry which is preliminary data.</text>
</comment>
<protein>
    <submittedName>
        <fullName evidence="3">DUF418 domain-containing protein</fullName>
    </submittedName>
</protein>
<feature type="transmembrane region" description="Helical" evidence="1">
    <location>
        <begin position="346"/>
        <end position="364"/>
    </location>
</feature>
<proteinExistence type="predicted"/>
<keyword evidence="4" id="KW-1185">Reference proteome</keyword>
<dbReference type="InterPro" id="IPR052529">
    <property type="entry name" value="Bact_Transport_Assoc"/>
</dbReference>
<reference evidence="3 4" key="1">
    <citation type="submission" date="2020-05" db="EMBL/GenBank/DDBJ databases">
        <title>Comparative genomic analysis of denitrifying bacteria from Halomonas genus.</title>
        <authorList>
            <person name="Wang L."/>
            <person name="Shao Z."/>
        </authorList>
    </citation>
    <scope>NUCLEOTIDE SEQUENCE [LARGE SCALE GENOMIC DNA]</scope>
    <source>
        <strain evidence="3 4">A4</strain>
    </source>
</reference>
<feature type="transmembrane region" description="Helical" evidence="1">
    <location>
        <begin position="278"/>
        <end position="295"/>
    </location>
</feature>